<dbReference type="InterPro" id="IPR011659">
    <property type="entry name" value="WD40"/>
</dbReference>
<protein>
    <submittedName>
        <fullName evidence="2">PD40 domain-containing protein</fullName>
    </submittedName>
</protein>
<keyword evidence="3" id="KW-1185">Reference proteome</keyword>
<sequence>MKNSLTSNMFFACLIACYCSTATAQYTTKSNTVADHQVERKMEHYRILKEQGFKDQEIFEDLGNANFLNENYAAASFWYQKLKESKKGAPMSKSYQKRYHYALKMSGATADAGTTEQNDWLAEVASDYQIKKNSVASFLDRPVTEKYRELDFQSSNGSFVVSDQDEAERGLKPIIGDDFDKEHPYKLPVAVTPDGNAAYFSMTVKQKPGTGIFSKKEQVHKIYRAEKVNGKWTNVQEIAAAPKHASAKHPAISADGKRLFFASNMPGSFGAYDIYVSDINGDGSLGTAKNLGRKVNTKENDVYPKVVGNRTLFFASAGRRGYGGLDVYMTQVGKQQVDLAVNLGSDINSMDDDFALAFTSQNGKAYVMSNRGKGKNNVERIAFTYADETQDLTDEKYGDNLMEALNSESQIRYTSSLFEDE</sequence>
<name>A0ABV8JUY4_9FLAO</name>
<feature type="chain" id="PRO_5047460392" evidence="1">
    <location>
        <begin position="25"/>
        <end position="421"/>
    </location>
</feature>
<accession>A0ABV8JUY4</accession>
<keyword evidence="1" id="KW-0732">Signal</keyword>
<organism evidence="2 3">
    <name type="scientific">Euzebyella saccharophila</name>
    <dbReference type="NCBI Taxonomy" id="679664"/>
    <lineage>
        <taxon>Bacteria</taxon>
        <taxon>Pseudomonadati</taxon>
        <taxon>Bacteroidota</taxon>
        <taxon>Flavobacteriia</taxon>
        <taxon>Flavobacteriales</taxon>
        <taxon>Flavobacteriaceae</taxon>
        <taxon>Euzebyella</taxon>
    </lineage>
</organism>
<evidence type="ECO:0000313" key="2">
    <source>
        <dbReference type="EMBL" id="MFC4096604.1"/>
    </source>
</evidence>
<proteinExistence type="predicted"/>
<dbReference type="RefSeq" id="WP_192461363.1">
    <property type="nucleotide sequence ID" value="NZ_JACYFJ010000002.1"/>
</dbReference>
<evidence type="ECO:0000313" key="3">
    <source>
        <dbReference type="Proteomes" id="UP001595814"/>
    </source>
</evidence>
<dbReference type="Pfam" id="PF07676">
    <property type="entry name" value="PD40"/>
    <property type="match status" value="1"/>
</dbReference>
<dbReference type="Gene3D" id="2.120.10.30">
    <property type="entry name" value="TolB, C-terminal domain"/>
    <property type="match status" value="1"/>
</dbReference>
<evidence type="ECO:0000256" key="1">
    <source>
        <dbReference type="SAM" id="SignalP"/>
    </source>
</evidence>
<dbReference type="SUPFAM" id="SSF82171">
    <property type="entry name" value="DPP6 N-terminal domain-like"/>
    <property type="match status" value="1"/>
</dbReference>
<dbReference type="Proteomes" id="UP001595814">
    <property type="component" value="Unassembled WGS sequence"/>
</dbReference>
<dbReference type="InterPro" id="IPR011042">
    <property type="entry name" value="6-blade_b-propeller_TolB-like"/>
</dbReference>
<dbReference type="EMBL" id="JBHSAW010000010">
    <property type="protein sequence ID" value="MFC4096604.1"/>
    <property type="molecule type" value="Genomic_DNA"/>
</dbReference>
<gene>
    <name evidence="2" type="ORF">ACFOUT_12020</name>
</gene>
<comment type="caution">
    <text evidence="2">The sequence shown here is derived from an EMBL/GenBank/DDBJ whole genome shotgun (WGS) entry which is preliminary data.</text>
</comment>
<feature type="signal peptide" evidence="1">
    <location>
        <begin position="1"/>
        <end position="24"/>
    </location>
</feature>
<reference evidence="3" key="1">
    <citation type="journal article" date="2019" name="Int. J. Syst. Evol. Microbiol.">
        <title>The Global Catalogue of Microorganisms (GCM) 10K type strain sequencing project: providing services to taxonomists for standard genome sequencing and annotation.</title>
        <authorList>
            <consortium name="The Broad Institute Genomics Platform"/>
            <consortium name="The Broad Institute Genome Sequencing Center for Infectious Disease"/>
            <person name="Wu L."/>
            <person name="Ma J."/>
        </authorList>
    </citation>
    <scope>NUCLEOTIDE SEQUENCE [LARGE SCALE GENOMIC DNA]</scope>
    <source>
        <strain evidence="3">CECT 7477</strain>
    </source>
</reference>